<dbReference type="InterPro" id="IPR027417">
    <property type="entry name" value="P-loop_NTPase"/>
</dbReference>
<keyword evidence="1" id="KW-0808">Transferase</keyword>
<dbReference type="RefSeq" id="WP_160646986.1">
    <property type="nucleotide sequence ID" value="NZ_SIJB01000030.1"/>
</dbReference>
<protein>
    <submittedName>
        <fullName evidence="1">2-phosphoglycerate kinase</fullName>
    </submittedName>
</protein>
<keyword evidence="1" id="KW-0418">Kinase</keyword>
<sequence>MIILISGNSSTGKTLMSQNLLEKYKIPYFSIDHLKMGLFRGGKNCGFTPLDSTVDIGEKLWPIVKGIIMTNIENNQNLIIEGCYILPHHIKDFDQTYSNKIISVFLGFSNNYIKEKFTSNIVEYRNAAENRNYPEERTIADLINEHSDFRKKCLDNGINYFETDKDYQQEIMKVYNFIENQMSVIEANL</sequence>
<proteinExistence type="predicted"/>
<dbReference type="Proteomes" id="UP000448943">
    <property type="component" value="Unassembled WGS sequence"/>
</dbReference>
<dbReference type="Gene3D" id="3.40.50.300">
    <property type="entry name" value="P-loop containing nucleotide triphosphate hydrolases"/>
    <property type="match status" value="1"/>
</dbReference>
<dbReference type="OrthoDB" id="9788481at2"/>
<keyword evidence="2" id="KW-1185">Reference proteome</keyword>
<dbReference type="EMBL" id="SIJB01000030">
    <property type="protein sequence ID" value="NBI30176.1"/>
    <property type="molecule type" value="Genomic_DNA"/>
</dbReference>
<dbReference type="GO" id="GO:0016301">
    <property type="term" value="F:kinase activity"/>
    <property type="evidence" value="ECO:0007669"/>
    <property type="project" value="UniProtKB-KW"/>
</dbReference>
<evidence type="ECO:0000313" key="1">
    <source>
        <dbReference type="EMBL" id="NBI30176.1"/>
    </source>
</evidence>
<evidence type="ECO:0000313" key="2">
    <source>
        <dbReference type="Proteomes" id="UP000448943"/>
    </source>
</evidence>
<dbReference type="SUPFAM" id="SSF52540">
    <property type="entry name" value="P-loop containing nucleoside triphosphate hydrolases"/>
    <property type="match status" value="1"/>
</dbReference>
<organism evidence="1 2">
    <name type="scientific">Chengkuizengella marina</name>
    <dbReference type="NCBI Taxonomy" id="2507566"/>
    <lineage>
        <taxon>Bacteria</taxon>
        <taxon>Bacillati</taxon>
        <taxon>Bacillota</taxon>
        <taxon>Bacilli</taxon>
        <taxon>Bacillales</taxon>
        <taxon>Paenibacillaceae</taxon>
        <taxon>Chengkuizengella</taxon>
    </lineage>
</organism>
<dbReference type="AlphaFoldDB" id="A0A6N9Q5R1"/>
<gene>
    <name evidence="1" type="ORF">ERL59_14590</name>
</gene>
<accession>A0A6N9Q5R1</accession>
<reference evidence="1 2" key="1">
    <citation type="submission" date="2019-01" db="EMBL/GenBank/DDBJ databases">
        <title>Chengkuizengella sp. nov., isolated from deep-sea sediment of East Pacific Ocean.</title>
        <authorList>
            <person name="Yang J."/>
            <person name="Lai Q."/>
            <person name="Shao Z."/>
        </authorList>
    </citation>
    <scope>NUCLEOTIDE SEQUENCE [LARGE SCALE GENOMIC DNA]</scope>
    <source>
        <strain evidence="1 2">YPA3-1-1</strain>
    </source>
</reference>
<name>A0A6N9Q5R1_9BACL</name>
<comment type="caution">
    <text evidence="1">The sequence shown here is derived from an EMBL/GenBank/DDBJ whole genome shotgun (WGS) entry which is preliminary data.</text>
</comment>